<evidence type="ECO:0000256" key="2">
    <source>
        <dbReference type="ARBA" id="ARBA00022448"/>
    </source>
</evidence>
<dbReference type="Gene3D" id="2.60.40.1230">
    <property type="match status" value="1"/>
</dbReference>
<dbReference type="GO" id="GO:0016192">
    <property type="term" value="P:vesicle-mediated transport"/>
    <property type="evidence" value="ECO:0007669"/>
    <property type="project" value="InterPro"/>
</dbReference>
<dbReference type="GO" id="GO:0030131">
    <property type="term" value="C:clathrin adaptor complex"/>
    <property type="evidence" value="ECO:0007669"/>
    <property type="project" value="InterPro"/>
</dbReference>
<dbReference type="GO" id="GO:0006886">
    <property type="term" value="P:intracellular protein transport"/>
    <property type="evidence" value="ECO:0007669"/>
    <property type="project" value="InterPro"/>
</dbReference>
<evidence type="ECO:0000256" key="5">
    <source>
        <dbReference type="SAM" id="MobiDB-lite"/>
    </source>
</evidence>
<dbReference type="Proteomes" id="UP000673691">
    <property type="component" value="Unassembled WGS sequence"/>
</dbReference>
<keyword evidence="8" id="KW-1185">Reference proteome</keyword>
<reference evidence="7 8" key="1">
    <citation type="journal article" name="Sci. Rep.">
        <title>Genome-scale phylogenetic analyses confirm Olpidium as the closest living zoosporic fungus to the non-flagellated, terrestrial fungi.</title>
        <authorList>
            <person name="Chang Y."/>
            <person name="Rochon D."/>
            <person name="Sekimoto S."/>
            <person name="Wang Y."/>
            <person name="Chovatia M."/>
            <person name="Sandor L."/>
            <person name="Salamov A."/>
            <person name="Grigoriev I.V."/>
            <person name="Stajich J.E."/>
            <person name="Spatafora J.W."/>
        </authorList>
    </citation>
    <scope>NUCLEOTIDE SEQUENCE [LARGE SCALE GENOMIC DNA]</scope>
    <source>
        <strain evidence="7">S191</strain>
    </source>
</reference>
<dbReference type="Pfam" id="PF02296">
    <property type="entry name" value="Alpha_adaptin_C"/>
    <property type="match status" value="1"/>
</dbReference>
<dbReference type="InterPro" id="IPR050840">
    <property type="entry name" value="Adaptor_Complx_Large_Subunit"/>
</dbReference>
<dbReference type="PANTHER" id="PTHR22780">
    <property type="entry name" value="ADAPTIN, ALPHA/GAMMA/EPSILON"/>
    <property type="match status" value="1"/>
</dbReference>
<dbReference type="SUPFAM" id="SSF49348">
    <property type="entry name" value="Clathrin adaptor appendage domain"/>
    <property type="match status" value="1"/>
</dbReference>
<feature type="domain" description="Clathrin adaptor alpha/beta/gamma-adaptin appendage Ig-like subdomain" evidence="6">
    <location>
        <begin position="35"/>
        <end position="145"/>
    </location>
</feature>
<accession>A0A8H8DLM3</accession>
<dbReference type="OrthoDB" id="28053at2759"/>
<comment type="subcellular location">
    <subcellularLocation>
        <location evidence="1">Endomembrane system</location>
    </subcellularLocation>
</comment>
<feature type="region of interest" description="Disordered" evidence="5">
    <location>
        <begin position="1"/>
        <end position="25"/>
    </location>
</feature>
<evidence type="ECO:0000256" key="4">
    <source>
        <dbReference type="ARBA" id="ARBA00023136"/>
    </source>
</evidence>
<evidence type="ECO:0000256" key="1">
    <source>
        <dbReference type="ARBA" id="ARBA00004308"/>
    </source>
</evidence>
<dbReference type="SUPFAM" id="SSF55711">
    <property type="entry name" value="Subdomain of clathrin and coatomer appendage domain"/>
    <property type="match status" value="1"/>
</dbReference>
<dbReference type="Gene3D" id="3.30.310.10">
    <property type="entry name" value="TATA-Binding Protein"/>
    <property type="match status" value="1"/>
</dbReference>
<feature type="non-terminal residue" evidence="7">
    <location>
        <position position="1"/>
    </location>
</feature>
<dbReference type="InterPro" id="IPR003164">
    <property type="entry name" value="Clathrin_a-adaptin_app_sub_C"/>
</dbReference>
<evidence type="ECO:0000256" key="3">
    <source>
        <dbReference type="ARBA" id="ARBA00022927"/>
    </source>
</evidence>
<dbReference type="InterPro" id="IPR013041">
    <property type="entry name" value="Clathrin_app_Ig-like_sf"/>
</dbReference>
<dbReference type="GO" id="GO:0012505">
    <property type="term" value="C:endomembrane system"/>
    <property type="evidence" value="ECO:0007669"/>
    <property type="project" value="UniProtKB-SubCell"/>
</dbReference>
<dbReference type="EMBL" id="JAEFCI010001181">
    <property type="protein sequence ID" value="KAG5463074.1"/>
    <property type="molecule type" value="Genomic_DNA"/>
</dbReference>
<protein>
    <submittedName>
        <fullName evidence="7">Coatomer/clathrin adaptor appendage, Ig-like subdomain-containing protein</fullName>
    </submittedName>
</protein>
<sequence length="321" mass="34338">PRDQLHPTPLAGAGPSAPGDAKFGPPVTGSEKWYEKLVYMADGVLFEDDVLQIGLKSEYQNNVGRLAMYFGNKTQSQLQNFSVATQVPPEVAVSTAMALASTIAPVTQVQQLFNIECRRQFSAPVLIRVAFTSTGGPQSFVLRAPVTLNKFVEPISLAGPDFFGRWKQIGGPPKEVQVIFAANSAGQNAIPAVKRLVAGFRFGVLVGVDPNLNNVVGAGILSVAGGKIGCLLRLEPNFDKKVRNLRIVHNQAPVDGVVSHLTSGGLGGRRGRGVWGPDELFAWCGELCLALQMFRLTVRSTDESVSETIKSLLVASLTTLV</sequence>
<keyword evidence="4" id="KW-0472">Membrane</keyword>
<keyword evidence="3" id="KW-0653">Protein transport</keyword>
<evidence type="ECO:0000259" key="6">
    <source>
        <dbReference type="SMART" id="SM00809"/>
    </source>
</evidence>
<gene>
    <name evidence="7" type="ORF">BJ554DRAFT_1925</name>
</gene>
<name>A0A8H8DLM3_9FUNG</name>
<dbReference type="AlphaFoldDB" id="A0A8H8DLM3"/>
<keyword evidence="2" id="KW-0813">Transport</keyword>
<dbReference type="InterPro" id="IPR009028">
    <property type="entry name" value="Coatomer/calthrin_app_sub_C"/>
</dbReference>
<comment type="caution">
    <text evidence="7">The sequence shown here is derived from an EMBL/GenBank/DDBJ whole genome shotgun (WGS) entry which is preliminary data.</text>
</comment>
<dbReference type="SMART" id="SM00809">
    <property type="entry name" value="Alpha_adaptinC2"/>
    <property type="match status" value="1"/>
</dbReference>
<evidence type="ECO:0000313" key="7">
    <source>
        <dbReference type="EMBL" id="KAG5463074.1"/>
    </source>
</evidence>
<proteinExistence type="predicted"/>
<organism evidence="7 8">
    <name type="scientific">Olpidium bornovanus</name>
    <dbReference type="NCBI Taxonomy" id="278681"/>
    <lineage>
        <taxon>Eukaryota</taxon>
        <taxon>Fungi</taxon>
        <taxon>Fungi incertae sedis</taxon>
        <taxon>Olpidiomycota</taxon>
        <taxon>Olpidiomycotina</taxon>
        <taxon>Olpidiomycetes</taxon>
        <taxon>Olpidiales</taxon>
        <taxon>Olpidiaceae</taxon>
        <taxon>Olpidium</taxon>
    </lineage>
</organism>
<dbReference type="Pfam" id="PF02883">
    <property type="entry name" value="Alpha_adaptinC2"/>
    <property type="match status" value="1"/>
</dbReference>
<dbReference type="InterPro" id="IPR008152">
    <property type="entry name" value="Clathrin_a/b/g-adaptin_app_Ig"/>
</dbReference>
<evidence type="ECO:0000313" key="8">
    <source>
        <dbReference type="Proteomes" id="UP000673691"/>
    </source>
</evidence>
<dbReference type="InterPro" id="IPR012295">
    <property type="entry name" value="TBP_dom_sf"/>
</dbReference>